<proteinExistence type="predicted"/>
<dbReference type="Pfam" id="PF11387">
    <property type="entry name" value="DUF2795"/>
    <property type="match status" value="1"/>
</dbReference>
<protein>
    <recommendedName>
        <fullName evidence="4">DUF2795 domain-containing protein</fullName>
    </recommendedName>
</protein>
<comment type="caution">
    <text evidence="2">The sequence shown here is derived from an EMBL/GenBank/DDBJ whole genome shotgun (WGS) entry which is preliminary data.</text>
</comment>
<gene>
    <name evidence="2" type="ORF">GCM10023191_076540</name>
</gene>
<name>A0ABP8QWD5_9ACTN</name>
<feature type="region of interest" description="Disordered" evidence="1">
    <location>
        <begin position="19"/>
        <end position="85"/>
    </location>
</feature>
<dbReference type="Proteomes" id="UP001500503">
    <property type="component" value="Unassembled WGS sequence"/>
</dbReference>
<feature type="compositionally biased region" description="Basic and acidic residues" evidence="1">
    <location>
        <begin position="19"/>
        <end position="38"/>
    </location>
</feature>
<feature type="compositionally biased region" description="Basic and acidic residues" evidence="1">
    <location>
        <begin position="47"/>
        <end position="63"/>
    </location>
</feature>
<sequence length="151" mass="16131">MIRFVGVWLRVMEGAVMGEKSDKHGPRLDDELRHETEGLVRGGGPTHAERDHDPEPVETDAGRDPTVAGSSRTVGSPPGMSAGDVAARSEFAKALAGARYPATPEQLSAHVAGEGAPDTAVRALGELPKREYDGLRDVMDTLGYGHETERF</sequence>
<dbReference type="EMBL" id="BAABHF010000046">
    <property type="protein sequence ID" value="GAA4511837.1"/>
    <property type="molecule type" value="Genomic_DNA"/>
</dbReference>
<evidence type="ECO:0000313" key="2">
    <source>
        <dbReference type="EMBL" id="GAA4511837.1"/>
    </source>
</evidence>
<evidence type="ECO:0000313" key="3">
    <source>
        <dbReference type="Proteomes" id="UP001500503"/>
    </source>
</evidence>
<organism evidence="2 3">
    <name type="scientific">Actinoallomurus oryzae</name>
    <dbReference type="NCBI Taxonomy" id="502180"/>
    <lineage>
        <taxon>Bacteria</taxon>
        <taxon>Bacillati</taxon>
        <taxon>Actinomycetota</taxon>
        <taxon>Actinomycetes</taxon>
        <taxon>Streptosporangiales</taxon>
        <taxon>Thermomonosporaceae</taxon>
        <taxon>Actinoallomurus</taxon>
    </lineage>
</organism>
<dbReference type="InterPro" id="IPR021527">
    <property type="entry name" value="DUF2795"/>
</dbReference>
<evidence type="ECO:0000256" key="1">
    <source>
        <dbReference type="SAM" id="MobiDB-lite"/>
    </source>
</evidence>
<reference evidence="3" key="1">
    <citation type="journal article" date="2019" name="Int. J. Syst. Evol. Microbiol.">
        <title>The Global Catalogue of Microorganisms (GCM) 10K type strain sequencing project: providing services to taxonomists for standard genome sequencing and annotation.</title>
        <authorList>
            <consortium name="The Broad Institute Genomics Platform"/>
            <consortium name="The Broad Institute Genome Sequencing Center for Infectious Disease"/>
            <person name="Wu L."/>
            <person name="Ma J."/>
        </authorList>
    </citation>
    <scope>NUCLEOTIDE SEQUENCE [LARGE SCALE GENOMIC DNA]</scope>
    <source>
        <strain evidence="3">JCM 17933</strain>
    </source>
</reference>
<keyword evidence="3" id="KW-1185">Reference proteome</keyword>
<accession>A0ABP8QWD5</accession>
<evidence type="ECO:0008006" key="4">
    <source>
        <dbReference type="Google" id="ProtNLM"/>
    </source>
</evidence>